<dbReference type="OrthoDB" id="205662at2759"/>
<organism evidence="6 7">
    <name type="scientific">Saprolegnia parasitica (strain CBS 223.65)</name>
    <dbReference type="NCBI Taxonomy" id="695850"/>
    <lineage>
        <taxon>Eukaryota</taxon>
        <taxon>Sar</taxon>
        <taxon>Stramenopiles</taxon>
        <taxon>Oomycota</taxon>
        <taxon>Saprolegniomycetes</taxon>
        <taxon>Saprolegniales</taxon>
        <taxon>Saprolegniaceae</taxon>
        <taxon>Saprolegnia</taxon>
    </lineage>
</organism>
<feature type="region of interest" description="Disordered" evidence="4">
    <location>
        <begin position="26"/>
        <end position="114"/>
    </location>
</feature>
<dbReference type="Gene3D" id="1.25.10.10">
    <property type="entry name" value="Leucine-rich Repeat Variant"/>
    <property type="match status" value="5"/>
</dbReference>
<feature type="compositionally biased region" description="Pro residues" evidence="4">
    <location>
        <begin position="1190"/>
        <end position="1205"/>
    </location>
</feature>
<feature type="region of interest" description="Disordered" evidence="4">
    <location>
        <begin position="1184"/>
        <end position="1235"/>
    </location>
</feature>
<feature type="compositionally biased region" description="Low complexity" evidence="4">
    <location>
        <begin position="600"/>
        <end position="622"/>
    </location>
</feature>
<feature type="domain" description="TOG" evidence="5">
    <location>
        <begin position="940"/>
        <end position="1179"/>
    </location>
</feature>
<feature type="domain" description="TOG" evidence="5">
    <location>
        <begin position="103"/>
        <end position="336"/>
    </location>
</feature>
<keyword evidence="7" id="KW-1185">Reference proteome</keyword>
<feature type="compositionally biased region" description="Pro residues" evidence="4">
    <location>
        <begin position="88"/>
        <end position="100"/>
    </location>
</feature>
<comment type="subcellular location">
    <subcellularLocation>
        <location evidence="1">Cytoplasm</location>
        <location evidence="1">Cytoskeleton</location>
    </subcellularLocation>
</comment>
<dbReference type="KEGG" id="spar:SPRG_19253"/>
<dbReference type="EMBL" id="KK583192">
    <property type="protein sequence ID" value="KDO33632.1"/>
    <property type="molecule type" value="Genomic_DNA"/>
</dbReference>
<keyword evidence="3" id="KW-0206">Cytoskeleton</keyword>
<evidence type="ECO:0000259" key="5">
    <source>
        <dbReference type="SMART" id="SM01349"/>
    </source>
</evidence>
<feature type="domain" description="TOG" evidence="5">
    <location>
        <begin position="1241"/>
        <end position="1482"/>
    </location>
</feature>
<dbReference type="InterPro" id="IPR048491">
    <property type="entry name" value="XMAP215_CLASP_TOG"/>
</dbReference>
<dbReference type="GO" id="GO:0030951">
    <property type="term" value="P:establishment or maintenance of microtubule cytoskeleton polarity"/>
    <property type="evidence" value="ECO:0007669"/>
    <property type="project" value="InterPro"/>
</dbReference>
<dbReference type="InterPro" id="IPR011989">
    <property type="entry name" value="ARM-like"/>
</dbReference>
<protein>
    <recommendedName>
        <fullName evidence="5">TOG domain-containing protein</fullName>
    </recommendedName>
</protein>
<dbReference type="RefSeq" id="XP_012195672.1">
    <property type="nucleotide sequence ID" value="XM_012340282.1"/>
</dbReference>
<feature type="compositionally biased region" description="Polar residues" evidence="4">
    <location>
        <begin position="1207"/>
        <end position="1216"/>
    </location>
</feature>
<feature type="domain" description="TOG" evidence="5">
    <location>
        <begin position="683"/>
        <end position="917"/>
    </location>
</feature>
<feature type="compositionally biased region" description="Low complexity" evidence="4">
    <location>
        <begin position="648"/>
        <end position="664"/>
    </location>
</feature>
<dbReference type="PANTHER" id="PTHR12609">
    <property type="entry name" value="MICROTUBULE ASSOCIATED PROTEIN XMAP215"/>
    <property type="match status" value="1"/>
</dbReference>
<dbReference type="GO" id="GO:0007051">
    <property type="term" value="P:spindle organization"/>
    <property type="evidence" value="ECO:0007669"/>
    <property type="project" value="InterPro"/>
</dbReference>
<proteinExistence type="predicted"/>
<dbReference type="GO" id="GO:0061863">
    <property type="term" value="F:microtubule plus end polymerase"/>
    <property type="evidence" value="ECO:0007669"/>
    <property type="project" value="InterPro"/>
</dbReference>
<feature type="domain" description="TOG" evidence="5">
    <location>
        <begin position="374"/>
        <end position="610"/>
    </location>
</feature>
<dbReference type="OMA" id="NWKERKE"/>
<evidence type="ECO:0000256" key="4">
    <source>
        <dbReference type="SAM" id="MobiDB-lite"/>
    </source>
</evidence>
<keyword evidence="2" id="KW-0963">Cytoplasm</keyword>
<dbReference type="VEuPathDB" id="FungiDB:SPRG_19253"/>
<dbReference type="InterPro" id="IPR016024">
    <property type="entry name" value="ARM-type_fold"/>
</dbReference>
<reference evidence="6 7" key="1">
    <citation type="journal article" date="2013" name="PLoS Genet.">
        <title>Distinctive expansion of potential virulence genes in the genome of the oomycete fish pathogen Saprolegnia parasitica.</title>
        <authorList>
            <person name="Jiang R.H."/>
            <person name="de Bruijn I."/>
            <person name="Haas B.J."/>
            <person name="Belmonte R."/>
            <person name="Lobach L."/>
            <person name="Christie J."/>
            <person name="van den Ackerveken G."/>
            <person name="Bottin A."/>
            <person name="Bulone V."/>
            <person name="Diaz-Moreno S.M."/>
            <person name="Dumas B."/>
            <person name="Fan L."/>
            <person name="Gaulin E."/>
            <person name="Govers F."/>
            <person name="Grenville-Briggs L.J."/>
            <person name="Horner N.R."/>
            <person name="Levin J.Z."/>
            <person name="Mammella M."/>
            <person name="Meijer H.J."/>
            <person name="Morris P."/>
            <person name="Nusbaum C."/>
            <person name="Oome S."/>
            <person name="Phillips A.J."/>
            <person name="van Rooyen D."/>
            <person name="Rzeszutek E."/>
            <person name="Saraiva M."/>
            <person name="Secombes C.J."/>
            <person name="Seidl M.F."/>
            <person name="Snel B."/>
            <person name="Stassen J.H."/>
            <person name="Sykes S."/>
            <person name="Tripathy S."/>
            <person name="van den Berg H."/>
            <person name="Vega-Arreguin J.C."/>
            <person name="Wawra S."/>
            <person name="Young S.K."/>
            <person name="Zeng Q."/>
            <person name="Dieguez-Uribeondo J."/>
            <person name="Russ C."/>
            <person name="Tyler B.M."/>
            <person name="van West P."/>
        </authorList>
    </citation>
    <scope>NUCLEOTIDE SEQUENCE [LARGE SCALE GENOMIC DNA]</scope>
    <source>
        <strain evidence="6 7">CBS 223.65</strain>
    </source>
</reference>
<feature type="compositionally biased region" description="Low complexity" evidence="4">
    <location>
        <begin position="63"/>
        <end position="75"/>
    </location>
</feature>
<dbReference type="Pfam" id="PF21041">
    <property type="entry name" value="XMAP215_CLASP_TOG"/>
    <property type="match status" value="2"/>
</dbReference>
<evidence type="ECO:0000256" key="3">
    <source>
        <dbReference type="ARBA" id="ARBA00023212"/>
    </source>
</evidence>
<dbReference type="InterPro" id="IPR045110">
    <property type="entry name" value="XMAP215"/>
</dbReference>
<dbReference type="GO" id="GO:0005856">
    <property type="term" value="C:cytoskeleton"/>
    <property type="evidence" value="ECO:0007669"/>
    <property type="project" value="UniProtKB-SubCell"/>
</dbReference>
<dbReference type="Proteomes" id="UP000030745">
    <property type="component" value="Unassembled WGS sequence"/>
</dbReference>
<accession>A0A067D3P9</accession>
<evidence type="ECO:0000256" key="2">
    <source>
        <dbReference type="ARBA" id="ARBA00022490"/>
    </source>
</evidence>
<feature type="region of interest" description="Disordered" evidence="4">
    <location>
        <begin position="1510"/>
        <end position="1536"/>
    </location>
</feature>
<dbReference type="STRING" id="695850.A0A067D3P9"/>
<sequence length="1991" mass="214609">MSCKCPLCAGEDLTELLALTKTISSNIQYGDGDEGDEPPPARGGFMANSPPPAPRKTFVANSPPVQAAKRPAAAPKVPPLELKAAETAPPPRASPTPSDEPSPSQAPRQTSDEPPLAFEALEAKVADKNWKVRKEAYDDLKLAFETGRGVDGGNPIEFFGKMVDDSNAAAMEAGLAAVLAYTKEATPQQWSNSVIARTMTKVIDKCFTGRPGTVKLAEELVLEYIHQGGAEDTIAALIEGTKNKKPKAPPLCVSLMLEALKTFGPRVVPIPPLKAALPALCESTVNNVRPTALKVICELYRWTGAPLIQDIVNGLRPAQKTEYEELIKDITPGQATVTRYVKGKEPRAAPAPRGAPGRAAAAAAPVAATMDPRDFAETIDLLAKLPKTEFKAKLALPKWSEKVAALQIILDTVGSVPKLANGDYGDLVHTLKLCMQDANVNITAKSIEVLGVLADGVRKPFSQYARLMLPLLLKKLSDKKSLILNATHQTLDMFLQHALPLDAMMDEIKLSVDGATNKIPAARGQTISFCSARSQRTLMKTLGELFASGIDDSDPGLRKAGVEAMVTLVESSDSAGRMVKATLDGLEKRQPRSYKTIEAAMGSAGSSASSDTSSSAPTMPASVPKTAVPKPLEAKSTPKPAGPPSRLAAGKKPAPSAKGPKAPIAVASTSETMTLSSADAEQMLAELDLEQWSSIVSGFGSAKWSERKASFELLEEVVKGNPDLASTHTEALVMYAYGQTKEFKESNVQVLKSAFQALATISDACADPLPKSVVSFLVPCSIEKIGDRKISDAIKLLLGYFCEHVGPAYVLGCVYAHMPNVKAVLALIDCLTFFSECIADFGAALCDPRALIDFVKGAQGLESSNPKCRIAAMSVFGTMYSQLGPALRPLLGIDSWKPALASSAEAEFKKVGYNPATATASISRKLRHVEDNGGSVSLAAALGRVDISAKISKEMLAEMQSEEDKAAWKKRLAAMEAAQRLCEEAGMMIELTKPVIEVMKALKGRLADSNANLKVKAVQVIGVYAESIGPNVVKLSKGMGANIVSGVSDNKKNMQTACVETLNKWVLHEGATSAPCLESLLPFVAEGLKNTVGRAELLGWAVPHTESVGKMDLRCLIEPTIDCLQDKASDAREKAQLLLIQVFRSVGKDAVYAGCRDVLPAKMRTLKPIIDKACQAATVDTSPIAEVESKPPPLPKAAAPAPPAAPTRQNSLTAPQRQDDAPRSQPQEQVDFDASDAADVNARKAQVEAEWGPYVSADLRAKLFSTSPDKIMEAIDDLSNCVTHQPRDVHTSLDFILKWSTLRIVDNNVQVLAKMLDFLVKLLSVVAENKWELDDVEAGIFLPYLCQESGQQKPRFRLRFRDSLYLVVEVYPSVKYVPFLLDCVATSKNTKSRTGCLETLEYIVKEHGYAAVGKKCLREMGKCVDCNEKDVRDAAIQALVLVYTQVADPNVDRFFVLCNVTSQKAMDLINLKIKYYLPTDRPTAKTAAAPVVVVEDEPAEEPTASLEAVKTPLPSPKRPAMVRTPSKLAPPTSIATPTTTATTIALPSPARKLPTPTKRKEPSPIDVRVMLFPSLQKLVASAKELTTDPVHFEQGKDALKTLYVMASKSTSAEQNFLQDNINDVLVQVCAIMHASFGKLQSSQIELYVLSLCLSTIANLLKHDNFAARVQRFAIERLVLESCFGLLDPRIEDTEASFAKRVMTALNKLAMTVAYQLRVSEVLPAMLNLLERIVHDHAPEYTLRDAVNRGLKKPTLERLVSKLLIKTARRELGMPEPFLNVDVSGLLHSMHGFFATFPEDKAYIHDSARNAIKANLKFLADHCATSGRRAVFEAALRDVPLSSPIHVMLTDMQYDFGQPGARNVSESVETLGDATADAHAKKQALLGLVDAKQAHAGGNLASALAEKGLVANEEARRLAEELEPSEYAPKVPAILSTPSRLTAFSAQNLTRSAFKAPEAPVHTTDAPVANPAPPKSLALLDLKQRLARIQMQ</sequence>
<dbReference type="GeneID" id="24140673"/>
<evidence type="ECO:0000313" key="7">
    <source>
        <dbReference type="Proteomes" id="UP000030745"/>
    </source>
</evidence>
<dbReference type="SMART" id="SM01349">
    <property type="entry name" value="TOG"/>
    <property type="match status" value="5"/>
</dbReference>
<dbReference type="InterPro" id="IPR034085">
    <property type="entry name" value="TOG"/>
</dbReference>
<feature type="region of interest" description="Disordered" evidence="4">
    <location>
        <begin position="600"/>
        <end position="664"/>
    </location>
</feature>
<dbReference type="GO" id="GO:0051010">
    <property type="term" value="F:microtubule plus-end binding"/>
    <property type="evidence" value="ECO:0007669"/>
    <property type="project" value="InterPro"/>
</dbReference>
<name>A0A067D3P9_SAPPC</name>
<dbReference type="GO" id="GO:0046785">
    <property type="term" value="P:microtubule polymerization"/>
    <property type="evidence" value="ECO:0007669"/>
    <property type="project" value="InterPro"/>
</dbReference>
<evidence type="ECO:0000256" key="1">
    <source>
        <dbReference type="ARBA" id="ARBA00004245"/>
    </source>
</evidence>
<dbReference type="SUPFAM" id="SSF48371">
    <property type="entry name" value="ARM repeat"/>
    <property type="match status" value="2"/>
</dbReference>
<gene>
    <name evidence="6" type="ORF">SPRG_19253</name>
</gene>
<evidence type="ECO:0000313" key="6">
    <source>
        <dbReference type="EMBL" id="KDO33632.1"/>
    </source>
</evidence>